<evidence type="ECO:0000313" key="19">
    <source>
        <dbReference type="Proteomes" id="UP000184031"/>
    </source>
</evidence>
<keyword evidence="6 14" id="KW-0479">Metal-binding</keyword>
<dbReference type="EMBL" id="FRAT01000008">
    <property type="protein sequence ID" value="SHL20675.1"/>
    <property type="molecule type" value="Genomic_DNA"/>
</dbReference>
<dbReference type="InterPro" id="IPR050202">
    <property type="entry name" value="Cyt/Deoxycyt_deaminase"/>
</dbReference>
<evidence type="ECO:0000313" key="20">
    <source>
        <dbReference type="Proteomes" id="UP000198940"/>
    </source>
</evidence>
<gene>
    <name evidence="17" type="ORF">SAMN04487891_106211</name>
    <name evidence="18" type="ORF">SAMN05216293_2908</name>
</gene>
<dbReference type="GO" id="GO:0042802">
    <property type="term" value="F:identical protein binding"/>
    <property type="evidence" value="ECO:0007669"/>
    <property type="project" value="UniProtKB-ARBA"/>
</dbReference>
<keyword evidence="7 15" id="KW-0378">Hydrolase</keyword>
<dbReference type="InterPro" id="IPR002125">
    <property type="entry name" value="CMP_dCMP_dom"/>
</dbReference>
<comment type="catalytic activity">
    <reaction evidence="10 15">
        <text>2'-deoxycytidine + H2O + H(+) = 2'-deoxyuridine + NH4(+)</text>
        <dbReference type="Rhea" id="RHEA:13433"/>
        <dbReference type="ChEBI" id="CHEBI:15377"/>
        <dbReference type="ChEBI" id="CHEBI:15378"/>
        <dbReference type="ChEBI" id="CHEBI:15698"/>
        <dbReference type="ChEBI" id="CHEBI:16450"/>
        <dbReference type="ChEBI" id="CHEBI:28938"/>
        <dbReference type="EC" id="3.5.4.5"/>
    </reaction>
</comment>
<dbReference type="SUPFAM" id="SSF53927">
    <property type="entry name" value="Cytidine deaminase-like"/>
    <property type="match status" value="1"/>
</dbReference>
<dbReference type="GO" id="GO:0008270">
    <property type="term" value="F:zinc ion binding"/>
    <property type="evidence" value="ECO:0007669"/>
    <property type="project" value="UniProtKB-UniRule"/>
</dbReference>
<proteinExistence type="inferred from homology"/>
<dbReference type="InterPro" id="IPR016192">
    <property type="entry name" value="APOBEC/CMP_deaminase_Zn-bd"/>
</dbReference>
<dbReference type="Proteomes" id="UP000198940">
    <property type="component" value="Unassembled WGS sequence"/>
</dbReference>
<evidence type="ECO:0000256" key="12">
    <source>
        <dbReference type="PIRSR" id="PIRSR606262-1"/>
    </source>
</evidence>
<dbReference type="InterPro" id="IPR006262">
    <property type="entry name" value="Cyt_deam_tetra"/>
</dbReference>
<dbReference type="NCBIfam" id="TIGR01354">
    <property type="entry name" value="cyt_deam_tetra"/>
    <property type="match status" value="1"/>
</dbReference>
<dbReference type="GO" id="GO:0005829">
    <property type="term" value="C:cytosol"/>
    <property type="evidence" value="ECO:0007669"/>
    <property type="project" value="TreeGrafter"/>
</dbReference>
<dbReference type="EC" id="3.5.4.5" evidence="4 15"/>
<accession>A0A1M6YRE5</accession>
<keyword evidence="8 14" id="KW-0862">Zinc</keyword>
<dbReference type="NCBIfam" id="NF004064">
    <property type="entry name" value="PRK05578.1"/>
    <property type="match status" value="1"/>
</dbReference>
<evidence type="ECO:0000256" key="14">
    <source>
        <dbReference type="PIRSR" id="PIRSR606262-3"/>
    </source>
</evidence>
<dbReference type="GO" id="GO:0072527">
    <property type="term" value="P:pyrimidine-containing compound metabolic process"/>
    <property type="evidence" value="ECO:0007669"/>
    <property type="project" value="UniProtKB-ARBA"/>
</dbReference>
<dbReference type="CDD" id="cd01283">
    <property type="entry name" value="cytidine_deaminase"/>
    <property type="match status" value="1"/>
</dbReference>
<evidence type="ECO:0000256" key="10">
    <source>
        <dbReference type="ARBA" id="ARBA00049252"/>
    </source>
</evidence>
<comment type="catalytic activity">
    <reaction evidence="11 15">
        <text>cytidine + H2O + H(+) = uridine + NH4(+)</text>
        <dbReference type="Rhea" id="RHEA:16069"/>
        <dbReference type="ChEBI" id="CHEBI:15377"/>
        <dbReference type="ChEBI" id="CHEBI:15378"/>
        <dbReference type="ChEBI" id="CHEBI:16704"/>
        <dbReference type="ChEBI" id="CHEBI:17562"/>
        <dbReference type="ChEBI" id="CHEBI:28938"/>
        <dbReference type="EC" id="3.5.4.5"/>
    </reaction>
</comment>
<comment type="cofactor">
    <cofactor evidence="1 14 15">
        <name>Zn(2+)</name>
        <dbReference type="ChEBI" id="CHEBI:29105"/>
    </cofactor>
</comment>
<evidence type="ECO:0000256" key="9">
    <source>
        <dbReference type="ARBA" id="ARBA00032005"/>
    </source>
</evidence>
<dbReference type="PROSITE" id="PS00903">
    <property type="entry name" value="CYT_DCMP_DEAMINASES_1"/>
    <property type="match status" value="1"/>
</dbReference>
<feature type="binding site" evidence="14">
    <location>
        <position position="112"/>
    </location>
    <ligand>
        <name>Zn(2+)</name>
        <dbReference type="ChEBI" id="CHEBI:29105"/>
        <note>catalytic</note>
    </ligand>
</feature>
<evidence type="ECO:0000256" key="5">
    <source>
        <dbReference type="ARBA" id="ARBA00018266"/>
    </source>
</evidence>
<dbReference type="OrthoDB" id="9795347at2"/>
<organism evidence="18 19">
    <name type="scientific">Flagellimonas taeanensis</name>
    <dbReference type="NCBI Taxonomy" id="1005926"/>
    <lineage>
        <taxon>Bacteria</taxon>
        <taxon>Pseudomonadati</taxon>
        <taxon>Bacteroidota</taxon>
        <taxon>Flavobacteriia</taxon>
        <taxon>Flavobacteriales</taxon>
        <taxon>Flavobacteriaceae</taxon>
        <taxon>Flagellimonas</taxon>
    </lineage>
</organism>
<evidence type="ECO:0000256" key="2">
    <source>
        <dbReference type="ARBA" id="ARBA00003949"/>
    </source>
</evidence>
<feature type="active site" description="Proton donor" evidence="12">
    <location>
        <position position="75"/>
    </location>
</feature>
<dbReference type="AlphaFoldDB" id="A0A1M6YRE5"/>
<dbReference type="EMBL" id="FOKU01000006">
    <property type="protein sequence ID" value="SFC15182.1"/>
    <property type="molecule type" value="Genomic_DNA"/>
</dbReference>
<keyword evidence="20" id="KW-1185">Reference proteome</keyword>
<evidence type="ECO:0000256" key="1">
    <source>
        <dbReference type="ARBA" id="ARBA00001947"/>
    </source>
</evidence>
<feature type="domain" description="CMP/dCMP-type deaminase" evidence="16">
    <location>
        <begin position="21"/>
        <end position="158"/>
    </location>
</feature>
<sequence>MEKKRIAFELLIFQNDDELSQNEQKLLSAAERARESAYAPYSHFKVGAAVLLENGETVMGSNQENASYPSGLCAERVAVFQAGARFPGVPIVSIAITAASEEHQVDVPAAPCGNCRQSIIEYEQKQKSPISILLKGEKGPIYKCSSLADILPLAFNSSFLGDS</sequence>
<dbReference type="PANTHER" id="PTHR11644">
    <property type="entry name" value="CYTIDINE DEAMINASE"/>
    <property type="match status" value="1"/>
</dbReference>
<dbReference type="Gene3D" id="3.40.140.10">
    <property type="entry name" value="Cytidine Deaminase, domain 2"/>
    <property type="match status" value="1"/>
</dbReference>
<dbReference type="InterPro" id="IPR016193">
    <property type="entry name" value="Cytidine_deaminase-like"/>
</dbReference>
<comment type="function">
    <text evidence="2 15">This enzyme scavenges exogenous and endogenous cytidine and 2'-deoxycytidine for UMP synthesis.</text>
</comment>
<dbReference type="Pfam" id="PF00383">
    <property type="entry name" value="dCMP_cyt_deam_1"/>
    <property type="match status" value="1"/>
</dbReference>
<protein>
    <recommendedName>
        <fullName evidence="5 15">Cytidine deaminase</fullName>
        <ecNumber evidence="4 15">3.5.4.5</ecNumber>
    </recommendedName>
    <alternativeName>
        <fullName evidence="9 15">Cytidine aminohydrolase</fullName>
    </alternativeName>
</protein>
<dbReference type="RefSeq" id="WP_072881138.1">
    <property type="nucleotide sequence ID" value="NZ_FOKU01000006.1"/>
</dbReference>
<evidence type="ECO:0000256" key="8">
    <source>
        <dbReference type="ARBA" id="ARBA00022833"/>
    </source>
</evidence>
<feature type="binding site" evidence="13">
    <location>
        <begin position="62"/>
        <end position="68"/>
    </location>
    <ligand>
        <name>substrate</name>
    </ligand>
</feature>
<evidence type="ECO:0000313" key="17">
    <source>
        <dbReference type="EMBL" id="SFC15182.1"/>
    </source>
</evidence>
<evidence type="ECO:0000256" key="3">
    <source>
        <dbReference type="ARBA" id="ARBA00006576"/>
    </source>
</evidence>
<feature type="binding site" evidence="14">
    <location>
        <position position="73"/>
    </location>
    <ligand>
        <name>Zn(2+)</name>
        <dbReference type="ChEBI" id="CHEBI:29105"/>
        <note>catalytic</note>
    </ligand>
</feature>
<evidence type="ECO:0000256" key="4">
    <source>
        <dbReference type="ARBA" id="ARBA00012783"/>
    </source>
</evidence>
<dbReference type="PANTHER" id="PTHR11644:SF2">
    <property type="entry name" value="CYTIDINE DEAMINASE"/>
    <property type="match status" value="1"/>
</dbReference>
<evidence type="ECO:0000256" key="7">
    <source>
        <dbReference type="ARBA" id="ARBA00022801"/>
    </source>
</evidence>
<dbReference type="GO" id="GO:0055086">
    <property type="term" value="P:nucleobase-containing small molecule metabolic process"/>
    <property type="evidence" value="ECO:0007669"/>
    <property type="project" value="UniProtKB-ARBA"/>
</dbReference>
<evidence type="ECO:0000256" key="11">
    <source>
        <dbReference type="ARBA" id="ARBA00049558"/>
    </source>
</evidence>
<dbReference type="STRING" id="1055723.SAMN05216293_2908"/>
<dbReference type="GO" id="GO:0004126">
    <property type="term" value="F:cytidine deaminase activity"/>
    <property type="evidence" value="ECO:0007669"/>
    <property type="project" value="UniProtKB-UniRule"/>
</dbReference>
<evidence type="ECO:0000256" key="13">
    <source>
        <dbReference type="PIRSR" id="PIRSR606262-2"/>
    </source>
</evidence>
<name>A0A1M6YRE5_9FLAO</name>
<reference evidence="18 19" key="1">
    <citation type="submission" date="2016-11" db="EMBL/GenBank/DDBJ databases">
        <authorList>
            <person name="Varghese N."/>
            <person name="Submissions S."/>
        </authorList>
    </citation>
    <scope>NUCLEOTIDE SEQUENCE [LARGE SCALE GENOMIC DNA]</scope>
    <source>
        <strain evidence="18 19">CGMCC 1.12174</strain>
        <strain evidence="17 20">DSM 26351</strain>
    </source>
</reference>
<evidence type="ECO:0000313" key="18">
    <source>
        <dbReference type="EMBL" id="SHL20675.1"/>
    </source>
</evidence>
<feature type="binding site" evidence="14">
    <location>
        <position position="115"/>
    </location>
    <ligand>
        <name>Zn(2+)</name>
        <dbReference type="ChEBI" id="CHEBI:29105"/>
        <note>catalytic</note>
    </ligand>
</feature>
<evidence type="ECO:0000256" key="15">
    <source>
        <dbReference type="RuleBase" id="RU364006"/>
    </source>
</evidence>
<evidence type="ECO:0000256" key="6">
    <source>
        <dbReference type="ARBA" id="ARBA00022723"/>
    </source>
</evidence>
<comment type="similarity">
    <text evidence="3 15">Belongs to the cytidine and deoxycytidylate deaminase family.</text>
</comment>
<dbReference type="Proteomes" id="UP000184031">
    <property type="component" value="Unassembled WGS sequence"/>
</dbReference>
<evidence type="ECO:0000259" key="16">
    <source>
        <dbReference type="PROSITE" id="PS51747"/>
    </source>
</evidence>
<dbReference type="PROSITE" id="PS51747">
    <property type="entry name" value="CYT_DCMP_DEAMINASES_2"/>
    <property type="match status" value="1"/>
</dbReference>
<comment type="caution">
    <text evidence="18">The sequence shown here is derived from an EMBL/GenBank/DDBJ whole genome shotgun (WGS) entry which is preliminary data.</text>
</comment>